<feature type="chain" id="PRO_5002907971" evidence="2">
    <location>
        <begin position="22"/>
        <end position="756"/>
    </location>
</feature>
<sequence>MNVNPKVLALMAALAAGSASAEYTQAGTSIENIATATFDNPTYDPSKPADPNTNPATNTQNSNKVTTTVLALPDFDVIFKGGTPADGGTQNSLSDTTMVKRGSLASSGATTFETAYTITNDGNIELKVDIAANTQNSTGPQAVSYYRDVNSDGVLDGSDTLLTDTNADGKVDVMVAWDNPGTSADEGLTQILQVVSINAGSDPALVYGASPVGTVVGTGAGLGQNGYTVGSVNTEQAKASGTDLQFTKVQLYSVAVNPPPTSKPLNPDGTPYTPPAPADVDVPTLASGPTDTTINTPPVQTVKGYTDAGSTPIVPNTGSNLQIAYPKADNADNNPDVVTFNNVISNTGSAPDKVQLFPEDAVKADGTLNANWTFDAATATFTYTNGGSVTKVQFLDPSGNVIATPGGALYPAFDLAAGSSVYYRTKVTYPDPDDSAAVSPVTLVIGADSLSDSDTTANATTTNIIYPAAAQFGDGTSTLGAVNTPDPVETVTPYGNYSAPKTSPDSTDGTAVFLMDLVNNGQYNDSFLLGSTVPGLTGATVKYYDANTGTELSRNSAGQYVTQVVGKGTEYKVLAVIDVPVGTANGDYTVSQTAAGNYSTIRMTDTNNIIRVARPGALNVAKFIARNGAAAETVNGIDGGAGYTSTSAGATTARPGEQIAYKIIAKNTYPMAVKNIVLSDIVPTNTTFVSATAAGVATAKVLYRTSANGAWSAAAPATLSDVYAVAVDLNGDGVITVADELASNAQVTLNLTVVIK</sequence>
<dbReference type="Proteomes" id="UP000002208">
    <property type="component" value="Chromosome"/>
</dbReference>
<dbReference type="PaxDb" id="546414-Deide_02000"/>
<evidence type="ECO:0000256" key="1">
    <source>
        <dbReference type="SAM" id="MobiDB-lite"/>
    </source>
</evidence>
<feature type="compositionally biased region" description="Polar residues" evidence="1">
    <location>
        <begin position="51"/>
        <end position="63"/>
    </location>
</feature>
<proteinExistence type="predicted"/>
<evidence type="ECO:0000313" key="3">
    <source>
        <dbReference type="EMBL" id="ACO45008.1"/>
    </source>
</evidence>
<organism evidence="3 4">
    <name type="scientific">Deinococcus deserti (strain DSM 17065 / CIP 109153 / LMG 22923 / VCD115)</name>
    <dbReference type="NCBI Taxonomy" id="546414"/>
    <lineage>
        <taxon>Bacteria</taxon>
        <taxon>Thermotogati</taxon>
        <taxon>Deinococcota</taxon>
        <taxon>Deinococci</taxon>
        <taxon>Deinococcales</taxon>
        <taxon>Deinococcaceae</taxon>
        <taxon>Deinococcus</taxon>
    </lineage>
</organism>
<keyword evidence="2" id="KW-0732">Signal</keyword>
<dbReference type="STRING" id="546414.Deide_02000"/>
<evidence type="ECO:0000256" key="2">
    <source>
        <dbReference type="SAM" id="SignalP"/>
    </source>
</evidence>
<dbReference type="eggNOG" id="COG4719">
    <property type="taxonomic scope" value="Bacteria"/>
</dbReference>
<dbReference type="InterPro" id="IPR047589">
    <property type="entry name" value="DUF11_rpt"/>
</dbReference>
<dbReference type="HOGENOM" id="CLU_385762_0_0_0"/>
<feature type="signal peptide" evidence="2">
    <location>
        <begin position="1"/>
        <end position="21"/>
    </location>
</feature>
<dbReference type="KEGG" id="ddr:Deide_02000"/>
<evidence type="ECO:0000313" key="4">
    <source>
        <dbReference type="Proteomes" id="UP000002208"/>
    </source>
</evidence>
<dbReference type="RefSeq" id="WP_012692131.1">
    <property type="nucleotide sequence ID" value="NC_012526.1"/>
</dbReference>
<name>C1CYI7_DEIDV</name>
<dbReference type="NCBIfam" id="TIGR01451">
    <property type="entry name" value="B_ant_repeat"/>
    <property type="match status" value="1"/>
</dbReference>
<gene>
    <name evidence="3" type="ordered locus">Deide_02000</name>
</gene>
<accession>C1CYI7</accession>
<reference evidence="3 4" key="1">
    <citation type="journal article" date="2009" name="PLoS Genet.">
        <title>Alliance of proteomics and genomics to unravel the specificities of Sahara bacterium Deinococcus deserti.</title>
        <authorList>
            <person name="de Groot A."/>
            <person name="Dulermo R."/>
            <person name="Ortet P."/>
            <person name="Blanchard L."/>
            <person name="Guerin P."/>
            <person name="Fernandez B."/>
            <person name="Vacherie B."/>
            <person name="Dossat C."/>
            <person name="Jolivet E."/>
            <person name="Siguier P."/>
            <person name="Chandler M."/>
            <person name="Barakat M."/>
            <person name="Dedieu A."/>
            <person name="Barbe V."/>
            <person name="Heulin T."/>
            <person name="Sommer S."/>
            <person name="Achouak W."/>
            <person name="Armengaud J."/>
        </authorList>
    </citation>
    <scope>NUCLEOTIDE SEQUENCE [LARGE SCALE GENOMIC DNA]</scope>
    <source>
        <strain evidence="4">DSM 17065 / CIP 109153 / LMG 22923 / VCD115</strain>
    </source>
</reference>
<feature type="region of interest" description="Disordered" evidence="1">
    <location>
        <begin position="39"/>
        <end position="63"/>
    </location>
</feature>
<keyword evidence="4" id="KW-1185">Reference proteome</keyword>
<dbReference type="EMBL" id="CP001114">
    <property type="protein sequence ID" value="ACO45008.1"/>
    <property type="molecule type" value="Genomic_DNA"/>
</dbReference>
<protein>
    <submittedName>
        <fullName evidence="3">Uncharacterized protein</fullName>
    </submittedName>
</protein>
<dbReference type="OrthoDB" id="58467at2"/>
<dbReference type="AlphaFoldDB" id="C1CYI7"/>